<reference evidence="2" key="1">
    <citation type="submission" date="2018-02" db="EMBL/GenBank/DDBJ databases">
        <title>Rhizophora mucronata_Transcriptome.</title>
        <authorList>
            <person name="Meera S.P."/>
            <person name="Sreeshan A."/>
            <person name="Augustine A."/>
        </authorList>
    </citation>
    <scope>NUCLEOTIDE SEQUENCE</scope>
    <source>
        <tissue evidence="2">Leaf</tissue>
    </source>
</reference>
<dbReference type="EMBL" id="GGEC01076737">
    <property type="protein sequence ID" value="MBX57221.1"/>
    <property type="molecule type" value="Transcribed_RNA"/>
</dbReference>
<name>A0A2P2PR95_RHIMU</name>
<evidence type="ECO:0000313" key="2">
    <source>
        <dbReference type="EMBL" id="MBX57221.1"/>
    </source>
</evidence>
<accession>A0A2P2PR95</accession>
<proteinExistence type="predicted"/>
<dbReference type="AlphaFoldDB" id="A0A2P2PR95"/>
<sequence length="31" mass="3708">MRRQASENTDSCMDGKRKIKQSKMYMRAEMP</sequence>
<protein>
    <submittedName>
        <fullName evidence="2">Uncharacterized protein</fullName>
    </submittedName>
</protein>
<evidence type="ECO:0000256" key="1">
    <source>
        <dbReference type="SAM" id="MobiDB-lite"/>
    </source>
</evidence>
<organism evidence="2">
    <name type="scientific">Rhizophora mucronata</name>
    <name type="common">Asiatic mangrove</name>
    <dbReference type="NCBI Taxonomy" id="61149"/>
    <lineage>
        <taxon>Eukaryota</taxon>
        <taxon>Viridiplantae</taxon>
        <taxon>Streptophyta</taxon>
        <taxon>Embryophyta</taxon>
        <taxon>Tracheophyta</taxon>
        <taxon>Spermatophyta</taxon>
        <taxon>Magnoliopsida</taxon>
        <taxon>eudicotyledons</taxon>
        <taxon>Gunneridae</taxon>
        <taxon>Pentapetalae</taxon>
        <taxon>rosids</taxon>
        <taxon>fabids</taxon>
        <taxon>Malpighiales</taxon>
        <taxon>Rhizophoraceae</taxon>
        <taxon>Rhizophora</taxon>
    </lineage>
</organism>
<feature type="region of interest" description="Disordered" evidence="1">
    <location>
        <begin position="1"/>
        <end position="31"/>
    </location>
</feature>
<feature type="compositionally biased region" description="Polar residues" evidence="1">
    <location>
        <begin position="1"/>
        <end position="11"/>
    </location>
</feature>